<protein>
    <submittedName>
        <fullName evidence="2">Predicted protein</fullName>
    </submittedName>
</protein>
<sequence length="103" mass="10974">MPSLRPAPPLRPLASKPVAAAPPRPLLRTAHSPPGPEQLLRSPDAPLLHSAHSPPGPKPLLRTARSPPAPEQLLRPTSSLFARCPTRTPPTPHAGVRSDGHFR</sequence>
<reference evidence="2" key="1">
    <citation type="journal article" date="2011" name="Plant Physiol.">
        <title>Comprehensive sequence analysis of 24,783 barley full-length cDNAs derived from 12 clone libraries.</title>
        <authorList>
            <person name="Matsumoto T."/>
            <person name="Tanaka T."/>
            <person name="Sakai H."/>
            <person name="Amano N."/>
            <person name="Kanamori H."/>
            <person name="Kurita K."/>
            <person name="Kikuta A."/>
            <person name="Kamiya K."/>
            <person name="Yamamoto M."/>
            <person name="Ikawa H."/>
            <person name="Fujii N."/>
            <person name="Hori K."/>
            <person name="Itoh T."/>
            <person name="Sato K."/>
        </authorList>
    </citation>
    <scope>NUCLEOTIDE SEQUENCE</scope>
</reference>
<feature type="compositionally biased region" description="Pro residues" evidence="1">
    <location>
        <begin position="1"/>
        <end position="11"/>
    </location>
</feature>
<dbReference type="AlphaFoldDB" id="F2D5W4"/>
<proteinExistence type="evidence at transcript level"/>
<accession>F2D5W4</accession>
<evidence type="ECO:0000313" key="2">
    <source>
        <dbReference type="EMBL" id="BAJ90485.1"/>
    </source>
</evidence>
<feature type="region of interest" description="Disordered" evidence="1">
    <location>
        <begin position="1"/>
        <end position="103"/>
    </location>
</feature>
<evidence type="ECO:0000256" key="1">
    <source>
        <dbReference type="SAM" id="MobiDB-lite"/>
    </source>
</evidence>
<dbReference type="EMBL" id="AK359274">
    <property type="protein sequence ID" value="BAJ90485.1"/>
    <property type="molecule type" value="mRNA"/>
</dbReference>
<organism evidence="2">
    <name type="scientific">Hordeum vulgare subsp. vulgare</name>
    <name type="common">Domesticated barley</name>
    <dbReference type="NCBI Taxonomy" id="112509"/>
    <lineage>
        <taxon>Eukaryota</taxon>
        <taxon>Viridiplantae</taxon>
        <taxon>Streptophyta</taxon>
        <taxon>Embryophyta</taxon>
        <taxon>Tracheophyta</taxon>
        <taxon>Spermatophyta</taxon>
        <taxon>Magnoliopsida</taxon>
        <taxon>Liliopsida</taxon>
        <taxon>Poales</taxon>
        <taxon>Poaceae</taxon>
        <taxon>BOP clade</taxon>
        <taxon>Pooideae</taxon>
        <taxon>Triticodae</taxon>
        <taxon>Triticeae</taxon>
        <taxon>Hordeinae</taxon>
        <taxon>Hordeum</taxon>
    </lineage>
</organism>
<name>F2D5W4_HORVV</name>